<evidence type="ECO:0000313" key="3">
    <source>
        <dbReference type="EMBL" id="MDR6271007.1"/>
    </source>
</evidence>
<name>A0ABU1JI06_9MICC</name>
<dbReference type="Pfam" id="PF03795">
    <property type="entry name" value="YCII"/>
    <property type="match status" value="1"/>
</dbReference>
<reference evidence="3 4" key="1">
    <citation type="submission" date="2023-07" db="EMBL/GenBank/DDBJ databases">
        <title>Sequencing the genomes of 1000 actinobacteria strains.</title>
        <authorList>
            <person name="Klenk H.-P."/>
        </authorList>
    </citation>
    <scope>NUCLEOTIDE SEQUENCE [LARGE SCALE GENOMIC DNA]</scope>
    <source>
        <strain evidence="3 4">DSM 14555</strain>
    </source>
</reference>
<evidence type="ECO:0000259" key="2">
    <source>
        <dbReference type="Pfam" id="PF03795"/>
    </source>
</evidence>
<proteinExistence type="inferred from homology"/>
<dbReference type="InterPro" id="IPR011008">
    <property type="entry name" value="Dimeric_a/b-barrel"/>
</dbReference>
<evidence type="ECO:0000256" key="1">
    <source>
        <dbReference type="ARBA" id="ARBA00007689"/>
    </source>
</evidence>
<dbReference type="PANTHER" id="PTHR35174:SF3">
    <property type="entry name" value="BLL7171 PROTEIN"/>
    <property type="match status" value="1"/>
</dbReference>
<comment type="caution">
    <text evidence="3">The sequence shown here is derived from an EMBL/GenBank/DDBJ whole genome shotgun (WGS) entry which is preliminary data.</text>
</comment>
<dbReference type="Gene3D" id="3.30.70.1060">
    <property type="entry name" value="Dimeric alpha+beta barrel"/>
    <property type="match status" value="1"/>
</dbReference>
<gene>
    <name evidence="3" type="ORF">JOE69_003245</name>
</gene>
<organism evidence="3 4">
    <name type="scientific">Arthrobacter russicus</name>
    <dbReference type="NCBI Taxonomy" id="172040"/>
    <lineage>
        <taxon>Bacteria</taxon>
        <taxon>Bacillati</taxon>
        <taxon>Actinomycetota</taxon>
        <taxon>Actinomycetes</taxon>
        <taxon>Micrococcales</taxon>
        <taxon>Micrococcaceae</taxon>
        <taxon>Arthrobacter</taxon>
    </lineage>
</organism>
<protein>
    <recommendedName>
        <fullName evidence="2">YCII-related domain-containing protein</fullName>
    </recommendedName>
</protein>
<keyword evidence="4" id="KW-1185">Reference proteome</keyword>
<dbReference type="RefSeq" id="WP_309800511.1">
    <property type="nucleotide sequence ID" value="NZ_BAAAHY010000006.1"/>
</dbReference>
<sequence>MQYLVSVINNTANPVVDDRMAEITVFNEQLQADGYWVFAGGLSNPDLATTVDNRNDSPIVTDGPFAETKEFINGLWIWDVPDLDTALSLAEQASRACQRKIEVRPFL</sequence>
<dbReference type="Proteomes" id="UP001185069">
    <property type="component" value="Unassembled WGS sequence"/>
</dbReference>
<dbReference type="InterPro" id="IPR005545">
    <property type="entry name" value="YCII"/>
</dbReference>
<dbReference type="PANTHER" id="PTHR35174">
    <property type="entry name" value="BLL7171 PROTEIN-RELATED"/>
    <property type="match status" value="1"/>
</dbReference>
<comment type="similarity">
    <text evidence="1">Belongs to the YciI family.</text>
</comment>
<dbReference type="SUPFAM" id="SSF54909">
    <property type="entry name" value="Dimeric alpha+beta barrel"/>
    <property type="match status" value="1"/>
</dbReference>
<accession>A0ABU1JI06</accession>
<feature type="domain" description="YCII-related" evidence="2">
    <location>
        <begin position="1"/>
        <end position="96"/>
    </location>
</feature>
<dbReference type="EMBL" id="JAVDQF010000001">
    <property type="protein sequence ID" value="MDR6271007.1"/>
    <property type="molecule type" value="Genomic_DNA"/>
</dbReference>
<evidence type="ECO:0000313" key="4">
    <source>
        <dbReference type="Proteomes" id="UP001185069"/>
    </source>
</evidence>